<sequence length="170" mass="17881">MKIKTLTLLGLAMLGIGSALSAAAAETLSTSDADFLRKAAVAGMAEVEQSKAAVQLSSNEKIKAFAQMMITDHGKANDELSALAKKNGWTVPAELDSDAQKKVGDVRNAGAQVDTVYARNMVKDHDEAVALFSNAATNVTAPSLRSFAQEKLPTLQQHSKKAKELPGAAK</sequence>
<dbReference type="InterPro" id="IPR012347">
    <property type="entry name" value="Ferritin-like"/>
</dbReference>
<dbReference type="Proteomes" id="UP001165498">
    <property type="component" value="Unassembled WGS sequence"/>
</dbReference>
<protein>
    <submittedName>
        <fullName evidence="4">DUF4142 domain-containing protein</fullName>
    </submittedName>
</protein>
<accession>A0ABT1QS12</accession>
<evidence type="ECO:0000313" key="5">
    <source>
        <dbReference type="Proteomes" id="UP001165498"/>
    </source>
</evidence>
<organism evidence="4 5">
    <name type="scientific">Tahibacter harae</name>
    <dbReference type="NCBI Taxonomy" id="2963937"/>
    <lineage>
        <taxon>Bacteria</taxon>
        <taxon>Pseudomonadati</taxon>
        <taxon>Pseudomonadota</taxon>
        <taxon>Gammaproteobacteria</taxon>
        <taxon>Lysobacterales</taxon>
        <taxon>Rhodanobacteraceae</taxon>
        <taxon>Tahibacter</taxon>
    </lineage>
</organism>
<reference evidence="4" key="1">
    <citation type="submission" date="2022-07" db="EMBL/GenBank/DDBJ databases">
        <title>Tahibacter sp., a new gammaproteobacterium isolated from the silt sample collected at pig farm.</title>
        <authorList>
            <person name="Chen H."/>
        </authorList>
    </citation>
    <scope>NUCLEOTIDE SEQUENCE</scope>
    <source>
        <strain evidence="4">P2K</strain>
    </source>
</reference>
<feature type="region of interest" description="Disordered" evidence="1">
    <location>
        <begin position="151"/>
        <end position="170"/>
    </location>
</feature>
<proteinExistence type="predicted"/>
<keyword evidence="2" id="KW-0732">Signal</keyword>
<evidence type="ECO:0000259" key="3">
    <source>
        <dbReference type="Pfam" id="PF13628"/>
    </source>
</evidence>
<feature type="domain" description="DUF4142" evidence="3">
    <location>
        <begin position="31"/>
        <end position="165"/>
    </location>
</feature>
<name>A0ABT1QS12_9GAMM</name>
<dbReference type="PANTHER" id="PTHR38593:SF1">
    <property type="entry name" value="BLR2558 PROTEIN"/>
    <property type="match status" value="1"/>
</dbReference>
<evidence type="ECO:0000256" key="1">
    <source>
        <dbReference type="SAM" id="MobiDB-lite"/>
    </source>
</evidence>
<dbReference type="RefSeq" id="WP_255914129.1">
    <property type="nucleotide sequence ID" value="NZ_JANFQO010000008.1"/>
</dbReference>
<feature type="signal peptide" evidence="2">
    <location>
        <begin position="1"/>
        <end position="24"/>
    </location>
</feature>
<feature type="chain" id="PRO_5045524099" evidence="2">
    <location>
        <begin position="25"/>
        <end position="170"/>
    </location>
</feature>
<gene>
    <name evidence="4" type="ORF">NM961_10145</name>
</gene>
<evidence type="ECO:0000313" key="4">
    <source>
        <dbReference type="EMBL" id="MCQ4165070.1"/>
    </source>
</evidence>
<dbReference type="Gene3D" id="1.20.1260.10">
    <property type="match status" value="1"/>
</dbReference>
<dbReference type="EMBL" id="JANFQO010000008">
    <property type="protein sequence ID" value="MCQ4165070.1"/>
    <property type="molecule type" value="Genomic_DNA"/>
</dbReference>
<keyword evidence="5" id="KW-1185">Reference proteome</keyword>
<comment type="caution">
    <text evidence="4">The sequence shown here is derived from an EMBL/GenBank/DDBJ whole genome shotgun (WGS) entry which is preliminary data.</text>
</comment>
<dbReference type="PANTHER" id="PTHR38593">
    <property type="entry name" value="BLR2558 PROTEIN"/>
    <property type="match status" value="1"/>
</dbReference>
<dbReference type="Pfam" id="PF13628">
    <property type="entry name" value="DUF4142"/>
    <property type="match status" value="1"/>
</dbReference>
<dbReference type="InterPro" id="IPR025419">
    <property type="entry name" value="DUF4142"/>
</dbReference>
<evidence type="ECO:0000256" key="2">
    <source>
        <dbReference type="SAM" id="SignalP"/>
    </source>
</evidence>